<dbReference type="OrthoDB" id="176845at2"/>
<dbReference type="RefSeq" id="WP_140454012.1">
    <property type="nucleotide sequence ID" value="NZ_VFRP01000008.1"/>
</dbReference>
<evidence type="ECO:0000313" key="4">
    <source>
        <dbReference type="EMBL" id="TPE50981.1"/>
    </source>
</evidence>
<feature type="chain" id="PRO_5021244909" evidence="2">
    <location>
        <begin position="25"/>
        <end position="277"/>
    </location>
</feature>
<dbReference type="SUPFAM" id="SSF53850">
    <property type="entry name" value="Periplasmic binding protein-like II"/>
    <property type="match status" value="1"/>
</dbReference>
<evidence type="ECO:0000256" key="1">
    <source>
        <dbReference type="ARBA" id="ARBA00022729"/>
    </source>
</evidence>
<keyword evidence="1 2" id="KW-0732">Signal</keyword>
<accession>A0A501WVJ8</accession>
<dbReference type="InterPro" id="IPR001638">
    <property type="entry name" value="Solute-binding_3/MltF_N"/>
</dbReference>
<dbReference type="PANTHER" id="PTHR35936">
    <property type="entry name" value="MEMBRANE-BOUND LYTIC MUREIN TRANSGLYCOSYLASE F"/>
    <property type="match status" value="1"/>
</dbReference>
<reference evidence="4 5" key="1">
    <citation type="submission" date="2019-06" db="EMBL/GenBank/DDBJ databases">
        <title>A novel bacterium of genus Amaricoccus, isolated from marine sediment.</title>
        <authorList>
            <person name="Huang H."/>
            <person name="Mo K."/>
            <person name="Hu Y."/>
        </authorList>
    </citation>
    <scope>NUCLEOTIDE SEQUENCE [LARGE SCALE GENOMIC DNA]</scope>
    <source>
        <strain evidence="4 5">HB172011</strain>
    </source>
</reference>
<dbReference type="Gene3D" id="3.40.190.10">
    <property type="entry name" value="Periplasmic binding protein-like II"/>
    <property type="match status" value="2"/>
</dbReference>
<evidence type="ECO:0000259" key="3">
    <source>
        <dbReference type="SMART" id="SM00062"/>
    </source>
</evidence>
<dbReference type="EMBL" id="VFRP01000008">
    <property type="protein sequence ID" value="TPE50981.1"/>
    <property type="molecule type" value="Genomic_DNA"/>
</dbReference>
<dbReference type="SMART" id="SM00062">
    <property type="entry name" value="PBPb"/>
    <property type="match status" value="1"/>
</dbReference>
<comment type="caution">
    <text evidence="4">The sequence shown here is derived from an EMBL/GenBank/DDBJ whole genome shotgun (WGS) entry which is preliminary data.</text>
</comment>
<evidence type="ECO:0000256" key="2">
    <source>
        <dbReference type="SAM" id="SignalP"/>
    </source>
</evidence>
<dbReference type="PANTHER" id="PTHR35936:SF17">
    <property type="entry name" value="ARGININE-BINDING EXTRACELLULAR PROTEIN ARTP"/>
    <property type="match status" value="1"/>
</dbReference>
<dbReference type="Proteomes" id="UP000319255">
    <property type="component" value="Unassembled WGS sequence"/>
</dbReference>
<feature type="domain" description="Solute-binding protein family 3/N-terminal" evidence="3">
    <location>
        <begin position="30"/>
        <end position="262"/>
    </location>
</feature>
<dbReference type="Pfam" id="PF00497">
    <property type="entry name" value="SBP_bac_3"/>
    <property type="match status" value="1"/>
</dbReference>
<organism evidence="4 5">
    <name type="scientific">Amaricoccus solimangrovi</name>
    <dbReference type="NCBI Taxonomy" id="2589815"/>
    <lineage>
        <taxon>Bacteria</taxon>
        <taxon>Pseudomonadati</taxon>
        <taxon>Pseudomonadota</taxon>
        <taxon>Alphaproteobacteria</taxon>
        <taxon>Rhodobacterales</taxon>
        <taxon>Paracoccaceae</taxon>
        <taxon>Amaricoccus</taxon>
    </lineage>
</organism>
<dbReference type="AlphaFoldDB" id="A0A501WVJ8"/>
<feature type="signal peptide" evidence="2">
    <location>
        <begin position="1"/>
        <end position="24"/>
    </location>
</feature>
<evidence type="ECO:0000313" key="5">
    <source>
        <dbReference type="Proteomes" id="UP000319255"/>
    </source>
</evidence>
<name>A0A501WVJ8_9RHOB</name>
<keyword evidence="5" id="KW-1185">Reference proteome</keyword>
<proteinExistence type="predicted"/>
<gene>
    <name evidence="4" type="ORF">FJM51_10085</name>
</gene>
<sequence>MSFLSNLLRVLIGLAAVPAAFAQAAETGWELRVCADPDDLPFSNRAGEGFDNRIAEILAGDLGARLSYVWLPDTRARTRQRYVQSGACDMVMGAMDGQPGFLSTHAYYRTGYVFVYPRDADFEVSSLDDEALRRLRIGVPGSPSKLAAPSVSLANRGIVQNQIHFLDSGDGPREAPLTRALSDGKIDIALLWGPVAGMFAKETGGMVVTPVSPEIDAPFIPMVASMVIGLRPGDEALRDEIDGALSRRWDETRAVLAAAGVPLIDLPAPTESIGGAY</sequence>
<protein>
    <submittedName>
        <fullName evidence="4">Transporter substrate-binding domain-containing protein</fullName>
    </submittedName>
</protein>